<accession>A0A4P6JI58</accession>
<name>A0A4P6JI58_KTERU</name>
<dbReference type="Proteomes" id="UP000290365">
    <property type="component" value="Chromosome"/>
</dbReference>
<reference evidence="1 2" key="1">
    <citation type="submission" date="2019-01" db="EMBL/GenBank/DDBJ databases">
        <title>Ktedonosporobacter rubrisoli SCAWS-G2.</title>
        <authorList>
            <person name="Huang Y."/>
            <person name="Yan B."/>
        </authorList>
    </citation>
    <scope>NUCLEOTIDE SEQUENCE [LARGE SCALE GENOMIC DNA]</scope>
    <source>
        <strain evidence="1 2">SCAWS-G2</strain>
    </source>
</reference>
<dbReference type="AlphaFoldDB" id="A0A4P6JI58"/>
<sequence>MSESNFKRQEQDGRADFDFFIGSWKFRNRCLREWLKGSTSWEEFGGTSVVRKILGGLGHIEEVTLERASGATEEMIVRLFDPQTQQWSIYEADSRNGFDPRPVIGAYKDGRVEGYSHEPYEGKYIFRRVIWSEITVTSFHWEQAFSTDGGNTWETNWIADFVRSD</sequence>
<dbReference type="RefSeq" id="WP_129885191.1">
    <property type="nucleotide sequence ID" value="NZ_CP035758.1"/>
</dbReference>
<dbReference type="EMBL" id="CP035758">
    <property type="protein sequence ID" value="QBD74592.1"/>
    <property type="molecule type" value="Genomic_DNA"/>
</dbReference>
<dbReference type="KEGG" id="kbs:EPA93_00715"/>
<dbReference type="OrthoDB" id="9814791at2"/>
<evidence type="ECO:0000313" key="1">
    <source>
        <dbReference type="EMBL" id="QBD74592.1"/>
    </source>
</evidence>
<gene>
    <name evidence="1" type="ORF">EPA93_00715</name>
</gene>
<proteinExistence type="predicted"/>
<evidence type="ECO:0000313" key="2">
    <source>
        <dbReference type="Proteomes" id="UP000290365"/>
    </source>
</evidence>
<keyword evidence="2" id="KW-1185">Reference proteome</keyword>
<organism evidence="1 2">
    <name type="scientific">Ktedonosporobacter rubrisoli</name>
    <dbReference type="NCBI Taxonomy" id="2509675"/>
    <lineage>
        <taxon>Bacteria</taxon>
        <taxon>Bacillati</taxon>
        <taxon>Chloroflexota</taxon>
        <taxon>Ktedonobacteria</taxon>
        <taxon>Ktedonobacterales</taxon>
        <taxon>Ktedonosporobacteraceae</taxon>
        <taxon>Ktedonosporobacter</taxon>
    </lineage>
</organism>
<protein>
    <submittedName>
        <fullName evidence="1">DUF1579 domain-containing protein</fullName>
    </submittedName>
</protein>